<sequence length="221" mass="24336">MSGSPSPCTRRFSQRNGVNRGGCGGPGCRALPPLPARGVRCLLRIGKETPGEKGAAPEEVEAVIISEPRDCNKRYFRYPLPVAHYRLSATLMFELALLLRNERKSHPSGRRVEWCFFRTWFERPLKSRGCGPPGWVRSVRSPHSFGGIPTPGAAPLLTTYRCHQTASAHHALLFSSLHRAPPPLFQDTSTRPLLPASLAQPLPLTPHLALALCSLTRHPTL</sequence>
<dbReference type="AlphaFoldDB" id="A0AAV7T7B4"/>
<evidence type="ECO:0000313" key="2">
    <source>
        <dbReference type="Proteomes" id="UP001066276"/>
    </source>
</evidence>
<gene>
    <name evidence="1" type="ORF">NDU88_003685</name>
</gene>
<comment type="caution">
    <text evidence="1">The sequence shown here is derived from an EMBL/GenBank/DDBJ whole genome shotgun (WGS) entry which is preliminary data.</text>
</comment>
<proteinExistence type="predicted"/>
<dbReference type="Proteomes" id="UP001066276">
    <property type="component" value="Chromosome 4_1"/>
</dbReference>
<keyword evidence="2" id="KW-1185">Reference proteome</keyword>
<accession>A0AAV7T7B4</accession>
<dbReference type="EMBL" id="JANPWB010000007">
    <property type="protein sequence ID" value="KAJ1171827.1"/>
    <property type="molecule type" value="Genomic_DNA"/>
</dbReference>
<evidence type="ECO:0000313" key="1">
    <source>
        <dbReference type="EMBL" id="KAJ1171827.1"/>
    </source>
</evidence>
<reference evidence="1" key="1">
    <citation type="journal article" date="2022" name="bioRxiv">
        <title>Sequencing and chromosome-scale assembly of the giantPleurodeles waltlgenome.</title>
        <authorList>
            <person name="Brown T."/>
            <person name="Elewa A."/>
            <person name="Iarovenko S."/>
            <person name="Subramanian E."/>
            <person name="Araus A.J."/>
            <person name="Petzold A."/>
            <person name="Susuki M."/>
            <person name="Suzuki K.-i.T."/>
            <person name="Hayashi T."/>
            <person name="Toyoda A."/>
            <person name="Oliveira C."/>
            <person name="Osipova E."/>
            <person name="Leigh N.D."/>
            <person name="Simon A."/>
            <person name="Yun M.H."/>
        </authorList>
    </citation>
    <scope>NUCLEOTIDE SEQUENCE</scope>
    <source>
        <strain evidence="1">20211129_DDA</strain>
        <tissue evidence="1">Liver</tissue>
    </source>
</reference>
<organism evidence="1 2">
    <name type="scientific">Pleurodeles waltl</name>
    <name type="common">Iberian ribbed newt</name>
    <dbReference type="NCBI Taxonomy" id="8319"/>
    <lineage>
        <taxon>Eukaryota</taxon>
        <taxon>Metazoa</taxon>
        <taxon>Chordata</taxon>
        <taxon>Craniata</taxon>
        <taxon>Vertebrata</taxon>
        <taxon>Euteleostomi</taxon>
        <taxon>Amphibia</taxon>
        <taxon>Batrachia</taxon>
        <taxon>Caudata</taxon>
        <taxon>Salamandroidea</taxon>
        <taxon>Salamandridae</taxon>
        <taxon>Pleurodelinae</taxon>
        <taxon>Pleurodeles</taxon>
    </lineage>
</organism>
<name>A0AAV7T7B4_PLEWA</name>
<protein>
    <submittedName>
        <fullName evidence="1">Uncharacterized protein</fullName>
    </submittedName>
</protein>